<dbReference type="KEGG" id="mpt:Mpe_B0392"/>
<reference evidence="1 2" key="1">
    <citation type="journal article" date="2007" name="J. Bacteriol.">
        <title>Whole-genome analysis of the methyl tert-butyl ether-degrading beta-proteobacterium Methylibium petroleiphilum PM1.</title>
        <authorList>
            <person name="Kane S.R."/>
            <person name="Chakicherla A.Y."/>
            <person name="Chain P.S.G."/>
            <person name="Schmidt R."/>
            <person name="Shin M.W."/>
            <person name="Legler T.C."/>
            <person name="Scow K.M."/>
            <person name="Larimer F.W."/>
            <person name="Lucas S.M."/>
            <person name="Richardson P.M."/>
            <person name="Hristova K.R."/>
        </authorList>
    </citation>
    <scope>NUCLEOTIDE SEQUENCE [LARGE SCALE GENOMIC DNA]</scope>
    <source>
        <strain evidence="2">ATCC BAA-1232 / LMG 22953 / PM1</strain>
        <plasmid evidence="1 2">RPME01</plasmid>
    </source>
</reference>
<dbReference type="EMBL" id="CP000556">
    <property type="protein sequence ID" value="ABM97167.1"/>
    <property type="molecule type" value="Genomic_DNA"/>
</dbReference>
<evidence type="ECO:0000313" key="2">
    <source>
        <dbReference type="Proteomes" id="UP000000366"/>
    </source>
</evidence>
<geneLocation type="plasmid" evidence="1 2">
    <name>RPME01</name>
</geneLocation>
<dbReference type="RefSeq" id="WP_011831755.1">
    <property type="nucleotide sequence ID" value="NC_008826.1"/>
</dbReference>
<dbReference type="Proteomes" id="UP000000366">
    <property type="component" value="Plasmid RPME01"/>
</dbReference>
<name>A2SNM8_METPP</name>
<evidence type="ECO:0000313" key="1">
    <source>
        <dbReference type="EMBL" id="ABM97167.1"/>
    </source>
</evidence>
<sequence length="160" mass="16888">MKHQTHLTAMPLGQLDIFAMLDAVDAQPAAAARPAASPLPAGAYVIRSESERGYWSNEIGWVYDVASATPFLPRQACGATLAQWRADGKPITSASGHWMWIARSGGLSGHRGADFDGPFRTEADALEAAIATVGLASPGMTQLDAEYVLANSATDYPLDA</sequence>
<keyword evidence="2" id="KW-1185">Reference proteome</keyword>
<organism evidence="1 2">
    <name type="scientific">Methylibium petroleiphilum (strain ATCC BAA-1232 / LMG 22953 / PM1)</name>
    <dbReference type="NCBI Taxonomy" id="420662"/>
    <lineage>
        <taxon>Bacteria</taxon>
        <taxon>Pseudomonadati</taxon>
        <taxon>Pseudomonadota</taxon>
        <taxon>Betaproteobacteria</taxon>
        <taxon>Burkholderiales</taxon>
        <taxon>Sphaerotilaceae</taxon>
        <taxon>Methylibium</taxon>
    </lineage>
</organism>
<dbReference type="HOGENOM" id="CLU_1650171_0_0_4"/>
<dbReference type="AlphaFoldDB" id="A2SNM8"/>
<gene>
    <name evidence="1" type="ordered locus">Mpe_B0392</name>
</gene>
<keyword evidence="1" id="KW-0614">Plasmid</keyword>
<proteinExistence type="predicted"/>
<accession>A2SNM8</accession>
<protein>
    <submittedName>
        <fullName evidence="1">Uncharacterized protein</fullName>
    </submittedName>
</protein>